<dbReference type="PANTHER" id="PTHR12526">
    <property type="entry name" value="GLYCOSYLTRANSFERASE"/>
    <property type="match status" value="1"/>
</dbReference>
<dbReference type="Pfam" id="PF00534">
    <property type="entry name" value="Glycos_transf_1"/>
    <property type="match status" value="1"/>
</dbReference>
<evidence type="ECO:0000313" key="4">
    <source>
        <dbReference type="Proteomes" id="UP000315724"/>
    </source>
</evidence>
<proteinExistence type="predicted"/>
<accession>A0A517QMX1</accession>
<dbReference type="EC" id="2.4.-.-" evidence="3"/>
<keyword evidence="4" id="KW-1185">Reference proteome</keyword>
<dbReference type="Proteomes" id="UP000315724">
    <property type="component" value="Chromosome"/>
</dbReference>
<dbReference type="PANTHER" id="PTHR12526:SF630">
    <property type="entry name" value="GLYCOSYLTRANSFERASE"/>
    <property type="match status" value="1"/>
</dbReference>
<dbReference type="EMBL" id="CP036267">
    <property type="protein sequence ID" value="QDT32982.1"/>
    <property type="molecule type" value="Genomic_DNA"/>
</dbReference>
<reference evidence="3 4" key="1">
    <citation type="submission" date="2019-02" db="EMBL/GenBank/DDBJ databases">
        <title>Deep-cultivation of Planctomycetes and their phenomic and genomic characterization uncovers novel biology.</title>
        <authorList>
            <person name="Wiegand S."/>
            <person name="Jogler M."/>
            <person name="Boedeker C."/>
            <person name="Pinto D."/>
            <person name="Vollmers J."/>
            <person name="Rivas-Marin E."/>
            <person name="Kohn T."/>
            <person name="Peeters S.H."/>
            <person name="Heuer A."/>
            <person name="Rast P."/>
            <person name="Oberbeckmann S."/>
            <person name="Bunk B."/>
            <person name="Jeske O."/>
            <person name="Meyerdierks A."/>
            <person name="Storesund J.E."/>
            <person name="Kallscheuer N."/>
            <person name="Luecker S."/>
            <person name="Lage O.M."/>
            <person name="Pohl T."/>
            <person name="Merkel B.J."/>
            <person name="Hornburger P."/>
            <person name="Mueller R.-W."/>
            <person name="Bruemmer F."/>
            <person name="Labrenz M."/>
            <person name="Spormann A.M."/>
            <person name="Op den Camp H."/>
            <person name="Overmann J."/>
            <person name="Amann R."/>
            <person name="Jetten M.S.M."/>
            <person name="Mascher T."/>
            <person name="Medema M.H."/>
            <person name="Devos D.P."/>
            <person name="Kaster A.-K."/>
            <person name="Ovreas L."/>
            <person name="Rohde M."/>
            <person name="Galperin M.Y."/>
            <person name="Jogler C."/>
        </authorList>
    </citation>
    <scope>NUCLEOTIDE SEQUENCE [LARGE SCALE GENOMIC DNA]</scope>
    <source>
        <strain evidence="3 4">Mal48</strain>
    </source>
</reference>
<evidence type="ECO:0000313" key="3">
    <source>
        <dbReference type="EMBL" id="QDT32982.1"/>
    </source>
</evidence>
<sequence length="384" mass="43284">MKTTIEQLPESAQENEDYHSIARKRLKVCHLSMTLETGGLERLLVDYGRFHDSSKFELSFIALERIGHPAQELRESGFQIDQIGLSKIGKLTGMKRLAQLFREHKIDILHTHNTYPQFYGAFGAKFAKVPVVINSQHGRGCGPNRKSVWQFRLANHLTTKVVGVSEDATKLCQNQNRSNAAKMTCIWNGIDLERFRFRGPHDSLSAISVGRLSPEKDYATLLRATKIVLESYPEFQLMLIGDGQERQQLEELTNELGMKSNVTFLGERSDVHDLLATAGFFVSSSTTEGISLTLLEAMAVGLPIVTTAVGGSPEIVVPDNTGKLVPPRSPDQLAQEIIAMIEERAVWPEIGRAARERVEEHFNIRTMIRQYEELYSELYEQRND</sequence>
<dbReference type="SUPFAM" id="SSF53756">
    <property type="entry name" value="UDP-Glycosyltransferase/glycogen phosphorylase"/>
    <property type="match status" value="1"/>
</dbReference>
<protein>
    <submittedName>
        <fullName evidence="3">Glycosyltransferase EpsF</fullName>
        <ecNumber evidence="3">2.4.-.-</ecNumber>
    </submittedName>
</protein>
<name>A0A517QMX1_9PLAN</name>
<evidence type="ECO:0000259" key="1">
    <source>
        <dbReference type="Pfam" id="PF00534"/>
    </source>
</evidence>
<organism evidence="3 4">
    <name type="scientific">Thalassoglobus polymorphus</name>
    <dbReference type="NCBI Taxonomy" id="2527994"/>
    <lineage>
        <taxon>Bacteria</taxon>
        <taxon>Pseudomonadati</taxon>
        <taxon>Planctomycetota</taxon>
        <taxon>Planctomycetia</taxon>
        <taxon>Planctomycetales</taxon>
        <taxon>Planctomycetaceae</taxon>
        <taxon>Thalassoglobus</taxon>
    </lineage>
</organism>
<dbReference type="AlphaFoldDB" id="A0A517QMX1"/>
<keyword evidence="3" id="KW-0808">Transferase</keyword>
<gene>
    <name evidence="3" type="primary">epsF_4</name>
    <name evidence="3" type="ORF">Mal48_22330</name>
</gene>
<dbReference type="RefSeq" id="WP_145198651.1">
    <property type="nucleotide sequence ID" value="NZ_CP036267.1"/>
</dbReference>
<feature type="domain" description="Glycosyl transferase family 1" evidence="1">
    <location>
        <begin position="194"/>
        <end position="356"/>
    </location>
</feature>
<dbReference type="OrthoDB" id="232381at2"/>
<dbReference type="KEGG" id="tpol:Mal48_22330"/>
<dbReference type="GO" id="GO:0016757">
    <property type="term" value="F:glycosyltransferase activity"/>
    <property type="evidence" value="ECO:0007669"/>
    <property type="project" value="UniProtKB-KW"/>
</dbReference>
<feature type="domain" description="Glycosyltransferase subfamily 4-like N-terminal" evidence="2">
    <location>
        <begin position="85"/>
        <end position="139"/>
    </location>
</feature>
<dbReference type="InterPro" id="IPR028098">
    <property type="entry name" value="Glyco_trans_4-like_N"/>
</dbReference>
<evidence type="ECO:0000259" key="2">
    <source>
        <dbReference type="Pfam" id="PF13477"/>
    </source>
</evidence>
<dbReference type="InterPro" id="IPR001296">
    <property type="entry name" value="Glyco_trans_1"/>
</dbReference>
<dbReference type="Pfam" id="PF13477">
    <property type="entry name" value="Glyco_trans_4_2"/>
    <property type="match status" value="1"/>
</dbReference>
<keyword evidence="3" id="KW-0328">Glycosyltransferase</keyword>
<dbReference type="Gene3D" id="3.40.50.2000">
    <property type="entry name" value="Glycogen Phosphorylase B"/>
    <property type="match status" value="2"/>
</dbReference>